<organism evidence="7 8">
    <name type="scientific">Aminobacter carboxidus</name>
    <dbReference type="NCBI Taxonomy" id="376165"/>
    <lineage>
        <taxon>Bacteria</taxon>
        <taxon>Pseudomonadati</taxon>
        <taxon>Pseudomonadota</taxon>
        <taxon>Alphaproteobacteria</taxon>
        <taxon>Hyphomicrobiales</taxon>
        <taxon>Phyllobacteriaceae</taxon>
        <taxon>Aminobacter</taxon>
    </lineage>
</organism>
<dbReference type="InterPro" id="IPR002810">
    <property type="entry name" value="NfeD-like_C"/>
</dbReference>
<protein>
    <recommendedName>
        <fullName evidence="6">NfeD-like C-terminal domain-containing protein</fullName>
    </recommendedName>
</protein>
<dbReference type="InterPro" id="IPR052165">
    <property type="entry name" value="Membrane_assoc_protease"/>
</dbReference>
<dbReference type="Proteomes" id="UP000532373">
    <property type="component" value="Unassembled WGS sequence"/>
</dbReference>
<evidence type="ECO:0000313" key="8">
    <source>
        <dbReference type="Proteomes" id="UP000532373"/>
    </source>
</evidence>
<dbReference type="PANTHER" id="PTHR33507">
    <property type="entry name" value="INNER MEMBRANE PROTEIN YBBJ"/>
    <property type="match status" value="1"/>
</dbReference>
<feature type="domain" description="NfeD-like C-terminal" evidence="6">
    <location>
        <begin position="97"/>
        <end position="145"/>
    </location>
</feature>
<comment type="caution">
    <text evidence="7">The sequence shown here is derived from an EMBL/GenBank/DDBJ whole genome shotgun (WGS) entry which is preliminary data.</text>
</comment>
<evidence type="ECO:0000256" key="5">
    <source>
        <dbReference type="SAM" id="Phobius"/>
    </source>
</evidence>
<evidence type="ECO:0000256" key="4">
    <source>
        <dbReference type="ARBA" id="ARBA00023136"/>
    </source>
</evidence>
<proteinExistence type="predicted"/>
<dbReference type="AlphaFoldDB" id="A0A8E2BET8"/>
<reference evidence="7 8" key="1">
    <citation type="submission" date="2020-08" db="EMBL/GenBank/DDBJ databases">
        <title>Genomic Encyclopedia of Type Strains, Phase IV (KMG-IV): sequencing the most valuable type-strain genomes for metagenomic binning, comparative biology and taxonomic classification.</title>
        <authorList>
            <person name="Goeker M."/>
        </authorList>
    </citation>
    <scope>NUCLEOTIDE SEQUENCE [LARGE SCALE GENOMIC DNA]</scope>
    <source>
        <strain evidence="7 8">DSM 17454</strain>
    </source>
</reference>
<feature type="transmembrane region" description="Helical" evidence="5">
    <location>
        <begin position="55"/>
        <end position="75"/>
    </location>
</feature>
<evidence type="ECO:0000259" key="6">
    <source>
        <dbReference type="Pfam" id="PF01957"/>
    </source>
</evidence>
<gene>
    <name evidence="7" type="ORF">HNQ96_003094</name>
</gene>
<evidence type="ECO:0000313" key="7">
    <source>
        <dbReference type="EMBL" id="MBB6467215.1"/>
    </source>
</evidence>
<keyword evidence="2 5" id="KW-0812">Transmembrane</keyword>
<dbReference type="InterPro" id="IPR012340">
    <property type="entry name" value="NA-bd_OB-fold"/>
</dbReference>
<dbReference type="PANTHER" id="PTHR33507:SF3">
    <property type="entry name" value="INNER MEMBRANE PROTEIN YBBJ"/>
    <property type="match status" value="1"/>
</dbReference>
<dbReference type="GO" id="GO:0005886">
    <property type="term" value="C:plasma membrane"/>
    <property type="evidence" value="ECO:0007669"/>
    <property type="project" value="TreeGrafter"/>
</dbReference>
<evidence type="ECO:0000256" key="3">
    <source>
        <dbReference type="ARBA" id="ARBA00022989"/>
    </source>
</evidence>
<feature type="transmembrane region" description="Helical" evidence="5">
    <location>
        <begin position="12"/>
        <end position="43"/>
    </location>
</feature>
<dbReference type="EMBL" id="JACHGI010000005">
    <property type="protein sequence ID" value="MBB6467215.1"/>
    <property type="molecule type" value="Genomic_DNA"/>
</dbReference>
<keyword evidence="4 5" id="KW-0472">Membrane</keyword>
<name>A0A8E2BET8_9HYPH</name>
<dbReference type="RefSeq" id="WP_184769623.1">
    <property type="nucleotide sequence ID" value="NZ_JACHGI010000005.1"/>
</dbReference>
<comment type="subcellular location">
    <subcellularLocation>
        <location evidence="1">Membrane</location>
        <topology evidence="1">Multi-pass membrane protein</topology>
    </subcellularLocation>
</comment>
<sequence>MIARIVAELGPWNWMLLGFILLCLEIFAPGVFLLWIGIAALIVGAASLLLWDAAFWTWQVQVLVFLVLALAAAYVGKKIVRDRETASDQPLLNRRGAQMIGRTATLSEPIREGRGRIKLDDTTWRVSGPDLPAGAQVRVIGAADTNLELMVEPV</sequence>
<evidence type="ECO:0000256" key="1">
    <source>
        <dbReference type="ARBA" id="ARBA00004141"/>
    </source>
</evidence>
<evidence type="ECO:0000256" key="2">
    <source>
        <dbReference type="ARBA" id="ARBA00022692"/>
    </source>
</evidence>
<accession>A0A8E2BET8</accession>
<keyword evidence="3 5" id="KW-1133">Transmembrane helix</keyword>
<dbReference type="Gene3D" id="2.40.50.140">
    <property type="entry name" value="Nucleic acid-binding proteins"/>
    <property type="match status" value="1"/>
</dbReference>
<dbReference type="Pfam" id="PF01957">
    <property type="entry name" value="NfeD"/>
    <property type="match status" value="1"/>
</dbReference>